<evidence type="ECO:0000313" key="3">
    <source>
        <dbReference type="Proteomes" id="UP000771736"/>
    </source>
</evidence>
<accession>A0A930MY18</accession>
<gene>
    <name evidence="2" type="ORF">HXN26_00605</name>
</gene>
<proteinExistence type="predicted"/>
<dbReference type="EMBL" id="JABZSJ010000001">
    <property type="protein sequence ID" value="MBF1383348.1"/>
    <property type="molecule type" value="Genomic_DNA"/>
</dbReference>
<feature type="transmembrane region" description="Helical" evidence="1">
    <location>
        <begin position="127"/>
        <end position="147"/>
    </location>
</feature>
<sequence length="225" mass="24892">MKQSVINHFNLRPVERQLLTVLEFVFVFCTLGLFLAVFNQSGGKLTEGSVQVSDTISIVCESLLYTSMVVLLVIARNGLKRVGDIKGVATRVNLLTAAIILGITYIVFGKLSLFYYGTEQFPVVLDWAVTIVYLLFMLLITIVFTWIKLHSGRVLGRYLNRVSVVLCVATALILTLIFLVFAGLPDGVLFVSGAITLIAICCIFVMLSRTLKYKGDAIEQNLEQS</sequence>
<organism evidence="2 3">
    <name type="scientific">Prevotella aurantiaca</name>
    <dbReference type="NCBI Taxonomy" id="596085"/>
    <lineage>
        <taxon>Bacteria</taxon>
        <taxon>Pseudomonadati</taxon>
        <taxon>Bacteroidota</taxon>
        <taxon>Bacteroidia</taxon>
        <taxon>Bacteroidales</taxon>
        <taxon>Prevotellaceae</taxon>
        <taxon>Prevotella</taxon>
    </lineage>
</organism>
<feature type="transmembrane region" description="Helical" evidence="1">
    <location>
        <begin position="159"/>
        <end position="182"/>
    </location>
</feature>
<keyword evidence="1" id="KW-0812">Transmembrane</keyword>
<protein>
    <submittedName>
        <fullName evidence="2">Uncharacterized protein</fullName>
    </submittedName>
</protein>
<dbReference type="AlphaFoldDB" id="A0A930MY18"/>
<evidence type="ECO:0000313" key="2">
    <source>
        <dbReference type="EMBL" id="MBF1383348.1"/>
    </source>
</evidence>
<feature type="transmembrane region" description="Helical" evidence="1">
    <location>
        <begin position="55"/>
        <end position="74"/>
    </location>
</feature>
<dbReference type="Proteomes" id="UP000771736">
    <property type="component" value="Unassembled WGS sequence"/>
</dbReference>
<keyword evidence="1" id="KW-0472">Membrane</keyword>
<reference evidence="2" key="1">
    <citation type="submission" date="2020-04" db="EMBL/GenBank/DDBJ databases">
        <title>Deep metagenomics examines the oral microbiome during advanced dental caries in children, revealing novel taxa and co-occurrences with host molecules.</title>
        <authorList>
            <person name="Baker J.L."/>
            <person name="Morton J.T."/>
            <person name="Dinis M."/>
            <person name="Alvarez R."/>
            <person name="Tran N.C."/>
            <person name="Knight R."/>
            <person name="Edlund A."/>
        </authorList>
    </citation>
    <scope>NUCLEOTIDE SEQUENCE</scope>
    <source>
        <strain evidence="2">JCVI_44_bin.5</strain>
    </source>
</reference>
<feature type="transmembrane region" description="Helical" evidence="1">
    <location>
        <begin position="94"/>
        <end position="115"/>
    </location>
</feature>
<name>A0A930MY18_9BACT</name>
<feature type="transmembrane region" description="Helical" evidence="1">
    <location>
        <begin position="21"/>
        <end position="43"/>
    </location>
</feature>
<evidence type="ECO:0000256" key="1">
    <source>
        <dbReference type="SAM" id="Phobius"/>
    </source>
</evidence>
<feature type="transmembrane region" description="Helical" evidence="1">
    <location>
        <begin position="188"/>
        <end position="207"/>
    </location>
</feature>
<dbReference type="RefSeq" id="WP_273158151.1">
    <property type="nucleotide sequence ID" value="NZ_JABZSJ010000001.1"/>
</dbReference>
<comment type="caution">
    <text evidence="2">The sequence shown here is derived from an EMBL/GenBank/DDBJ whole genome shotgun (WGS) entry which is preliminary data.</text>
</comment>
<keyword evidence="1" id="KW-1133">Transmembrane helix</keyword>